<dbReference type="Proteomes" id="UP000664521">
    <property type="component" value="Unassembled WGS sequence"/>
</dbReference>
<dbReference type="InterPro" id="IPR000156">
    <property type="entry name" value="Ran_bind_dom"/>
</dbReference>
<dbReference type="InterPro" id="IPR011993">
    <property type="entry name" value="PH-like_dom_sf"/>
</dbReference>
<gene>
    <name evidence="3" type="ORF">HETSPECPRED_001334</name>
</gene>
<feature type="compositionally biased region" description="Polar residues" evidence="1">
    <location>
        <begin position="853"/>
        <end position="868"/>
    </location>
</feature>
<dbReference type="PANTHER" id="PTHR38697">
    <property type="entry name" value="NUCLEAR PORE COMPLEX PROTEIN SIMILAR TO S. CEREVISIAE NUP2 (EUROFUNG)"/>
    <property type="match status" value="1"/>
</dbReference>
<feature type="compositionally biased region" description="Polar residues" evidence="1">
    <location>
        <begin position="527"/>
        <end position="546"/>
    </location>
</feature>
<dbReference type="Pfam" id="PF00638">
    <property type="entry name" value="Ran_BP1"/>
    <property type="match status" value="1"/>
</dbReference>
<keyword evidence="4" id="KW-1185">Reference proteome</keyword>
<feature type="compositionally biased region" description="Low complexity" evidence="1">
    <location>
        <begin position="401"/>
        <end position="412"/>
    </location>
</feature>
<feature type="compositionally biased region" description="Polar residues" evidence="1">
    <location>
        <begin position="920"/>
        <end position="930"/>
    </location>
</feature>
<evidence type="ECO:0000313" key="3">
    <source>
        <dbReference type="EMBL" id="CAF9913126.1"/>
    </source>
</evidence>
<feature type="compositionally biased region" description="Basic and acidic residues" evidence="1">
    <location>
        <begin position="1029"/>
        <end position="1043"/>
    </location>
</feature>
<feature type="compositionally biased region" description="Polar residues" evidence="1">
    <location>
        <begin position="738"/>
        <end position="752"/>
    </location>
</feature>
<dbReference type="EMBL" id="CAJPDS010000012">
    <property type="protein sequence ID" value="CAF9913126.1"/>
    <property type="molecule type" value="Genomic_DNA"/>
</dbReference>
<dbReference type="CDD" id="cd13170">
    <property type="entry name" value="RanBD_NUP50"/>
    <property type="match status" value="1"/>
</dbReference>
<feature type="compositionally biased region" description="Polar residues" evidence="1">
    <location>
        <begin position="713"/>
        <end position="725"/>
    </location>
</feature>
<feature type="compositionally biased region" description="Low complexity" evidence="1">
    <location>
        <begin position="971"/>
        <end position="983"/>
    </location>
</feature>
<dbReference type="Gene3D" id="2.30.29.30">
    <property type="entry name" value="Pleckstrin-homology domain (PH domain)/Phosphotyrosine-binding domain (PTB)"/>
    <property type="match status" value="1"/>
</dbReference>
<feature type="compositionally biased region" description="Low complexity" evidence="1">
    <location>
        <begin position="695"/>
        <end position="712"/>
    </location>
</feature>
<feature type="compositionally biased region" description="Polar residues" evidence="1">
    <location>
        <begin position="505"/>
        <end position="514"/>
    </location>
</feature>
<evidence type="ECO:0000313" key="4">
    <source>
        <dbReference type="Proteomes" id="UP000664521"/>
    </source>
</evidence>
<feature type="region of interest" description="Disordered" evidence="1">
    <location>
        <begin position="1329"/>
        <end position="1381"/>
    </location>
</feature>
<dbReference type="SMART" id="SM00160">
    <property type="entry name" value="RanBD"/>
    <property type="match status" value="1"/>
</dbReference>
<feature type="region of interest" description="Disordered" evidence="1">
    <location>
        <begin position="1"/>
        <end position="412"/>
    </location>
</feature>
<feature type="compositionally biased region" description="Basic and acidic residues" evidence="1">
    <location>
        <begin position="1182"/>
        <end position="1194"/>
    </location>
</feature>
<feature type="compositionally biased region" description="Polar residues" evidence="1">
    <location>
        <begin position="205"/>
        <end position="218"/>
    </location>
</feature>
<feature type="domain" description="RanBD1" evidence="2">
    <location>
        <begin position="1371"/>
        <end position="1490"/>
    </location>
</feature>
<accession>A0A8H3EUW3</accession>
<feature type="compositionally biased region" description="Low complexity" evidence="1">
    <location>
        <begin position="31"/>
        <end position="66"/>
    </location>
</feature>
<feature type="compositionally biased region" description="Low complexity" evidence="1">
    <location>
        <begin position="78"/>
        <end position="104"/>
    </location>
</feature>
<feature type="region of interest" description="Disordered" evidence="1">
    <location>
        <begin position="438"/>
        <end position="771"/>
    </location>
</feature>
<feature type="region of interest" description="Disordered" evidence="1">
    <location>
        <begin position="853"/>
        <end position="930"/>
    </location>
</feature>
<feature type="compositionally biased region" description="Polar residues" evidence="1">
    <location>
        <begin position="640"/>
        <end position="649"/>
    </location>
</feature>
<dbReference type="OrthoDB" id="185618at2759"/>
<proteinExistence type="predicted"/>
<dbReference type="PANTHER" id="PTHR38697:SF1">
    <property type="entry name" value="NUCLEAR PORE COMPLEX PROTEIN SIMILAR TO S. CEREVISIAE NUP2 (EUROFUNG)"/>
    <property type="match status" value="1"/>
</dbReference>
<feature type="compositionally biased region" description="Polar residues" evidence="1">
    <location>
        <begin position="384"/>
        <end position="400"/>
    </location>
</feature>
<dbReference type="SUPFAM" id="SSF50729">
    <property type="entry name" value="PH domain-like"/>
    <property type="match status" value="1"/>
</dbReference>
<feature type="region of interest" description="Disordered" evidence="1">
    <location>
        <begin position="971"/>
        <end position="1200"/>
    </location>
</feature>
<feature type="compositionally biased region" description="Polar residues" evidence="1">
    <location>
        <begin position="1287"/>
        <end position="1297"/>
    </location>
</feature>
<feature type="compositionally biased region" description="Polar residues" evidence="1">
    <location>
        <begin position="1013"/>
        <end position="1028"/>
    </location>
</feature>
<feature type="region of interest" description="Disordered" evidence="1">
    <location>
        <begin position="821"/>
        <end position="840"/>
    </location>
</feature>
<feature type="region of interest" description="Disordered" evidence="1">
    <location>
        <begin position="1220"/>
        <end position="1302"/>
    </location>
</feature>
<sequence length="1490" mass="157849">MEMKPDLDLVTKFRRRVMLARRQERRRPYETRPFSPQSTINSNPNNNGNQPQQNPFSSGSQSQSFGGTQNPVSNSQGFSQSASFPSFNSAAASNAGFSFSNGSNVKNPFEGGMNNVHGAAPPIQSVGYQGSFFNIPPSTPSTVNQADEAKKAKEKAEREQRREIENSTPMWANNMNPFANAPSNEPTKQGQQTSSGPTHDARSLGISQAQQPSFNLFGNAQAKPPTANMFSSVQSQQPAPSQSAPTPLGGTPSQPHLNLFGQTVPQPSASIFSMPQPQQPATSLAQQQPNTPNAPYPNPFESKTNQFTPKQSISNIFSAPQPQSNTSNWLGALNSQQPASNAVGTTTSTSNIFSHLQSPQHQPLSNIFGNNPNPNQVQKPVSPTQIGDDSMSTTPDTSPLQAQQAQQTVQANQEANAFLDSLGSPTPQVKSRSLFDRVSQPGGQAIGTVTSGDVSQTPQTQGTSLFDRVSQPSEVQNQSGKDDAQLLGSSSEAPKNIFTGFGQPSAGTSGVRSNGSKDPKHQPPKSIFSNLGQPLASTSGVGSSGSKDPEHQPPKSIFSNFGQPSASTTDASAQGQKESGSEKLKSIFSNFGRPSVSTPNPNDYQRKEAESETPQRTSSSLAPLSVNTSQSFNKDEASVPGTNTRSPRSTFPDFGMARGLESEPPSTKEDPNVAKTSPGQPQSQLDTSNISDIFAASNQSSASLSSGAYQASTAPSVPAFQSPTGFMQGGHKPPTEYFSPQSSNSLVRISPQSKRRPGAPPTPPQELSDDEKQQLITSYRLRAFDAGFKRFFRLDTIEDLGAALTYCQNRREAILNAADRPTVDAAGSKRKSPSSDDYAIAKKARVETAYTPTLSNLKQVENEPSANRSSSDHDLASHASSSMPPSPPKRKADELLSSDESMEVGSSLKKTRNEGPLTHSPLTSPDTSHTSNIFKRIVSDPGVQPALPPVTGLQNVSTSTTPVKAPAANMFSSSESSAAITKSTVSSDVAPATASPKDSPAGFAKPTIKPPASISSAQANFMSQLQQMSKKEVQAEKSKRKASDLGSDDESENSLFLKPRKSRDRGSNGSPPAPQSRASNVSVLDQPQKPFPNGMGNIFGHLSGEGSVAEGSKVGDADDEDTASEGSQSDADNHGPSGITSNNMEQIAQPRASINSFSSVNVKPTTEAAQQTPKETSASRSLFDRIEKDEKGNLLRETPVAEQKKVNSLFDVASSGTGGGMFKSPLFSAPKPMSKQTDKEISSTDTSPGDRSWKVGDAIKFGGNESRPGLEITSPTPAKPTLGGLFGSSQTDVSAKSPSKPVFNLFQPTPPKAPEVGFGISIAKATDSLAPPDAASNNASRATSPGASSNADSVSESGADGAENEKQEQIDLTSAGPGEENETNLFEVKGRAFEFDSSKKGWLARGVGLIRVLKNPDSGKARILMRQEPSGKIMLNAALLSEIVYKHKRPRTVELAVATDNGKLVSYTIRLANDDDAAKLAETLEENKTR</sequence>
<feature type="compositionally biased region" description="Polar residues" evidence="1">
    <location>
        <begin position="447"/>
        <end position="479"/>
    </location>
</feature>
<feature type="compositionally biased region" description="Basic and acidic residues" evidence="1">
    <location>
        <begin position="1"/>
        <end position="11"/>
    </location>
</feature>
<feature type="compositionally biased region" description="Low complexity" evidence="1">
    <location>
        <begin position="370"/>
        <end position="383"/>
    </location>
</feature>
<feature type="compositionally biased region" description="Low complexity" evidence="1">
    <location>
        <begin position="231"/>
        <end position="247"/>
    </location>
</feature>
<protein>
    <recommendedName>
        <fullName evidence="2">RanBD1 domain-containing protein</fullName>
    </recommendedName>
</protein>
<feature type="compositionally biased region" description="Polar residues" evidence="1">
    <location>
        <begin position="674"/>
        <end position="691"/>
    </location>
</feature>
<feature type="compositionally biased region" description="Polar residues" evidence="1">
    <location>
        <begin position="557"/>
        <end position="578"/>
    </location>
</feature>
<feature type="compositionally biased region" description="Polar residues" evidence="1">
    <location>
        <begin position="251"/>
        <end position="291"/>
    </location>
</feature>
<feature type="compositionally biased region" description="Polar residues" evidence="1">
    <location>
        <begin position="166"/>
        <end position="197"/>
    </location>
</feature>
<dbReference type="PROSITE" id="PS50196">
    <property type="entry name" value="RANBD1"/>
    <property type="match status" value="1"/>
</dbReference>
<feature type="compositionally biased region" description="Polar residues" evidence="1">
    <location>
        <begin position="1335"/>
        <end position="1356"/>
    </location>
</feature>
<feature type="compositionally biased region" description="Basic and acidic residues" evidence="1">
    <location>
        <begin position="147"/>
        <end position="165"/>
    </location>
</feature>
<comment type="caution">
    <text evidence="3">The sequence shown here is derived from an EMBL/GenBank/DDBJ whole genome shotgun (WGS) entry which is preliminary data.</text>
</comment>
<feature type="compositionally biased region" description="Basic residues" evidence="1">
    <location>
        <begin position="12"/>
        <end position="25"/>
    </location>
</feature>
<organism evidence="3 4">
    <name type="scientific">Heterodermia speciosa</name>
    <dbReference type="NCBI Taxonomy" id="116794"/>
    <lineage>
        <taxon>Eukaryota</taxon>
        <taxon>Fungi</taxon>
        <taxon>Dikarya</taxon>
        <taxon>Ascomycota</taxon>
        <taxon>Pezizomycotina</taxon>
        <taxon>Lecanoromycetes</taxon>
        <taxon>OSLEUM clade</taxon>
        <taxon>Lecanoromycetidae</taxon>
        <taxon>Caliciales</taxon>
        <taxon>Physciaceae</taxon>
        <taxon>Heterodermia</taxon>
    </lineage>
</organism>
<evidence type="ECO:0000256" key="1">
    <source>
        <dbReference type="SAM" id="MobiDB-lite"/>
    </source>
</evidence>
<dbReference type="InterPro" id="IPR053074">
    <property type="entry name" value="NPC_Nucleoporin"/>
</dbReference>
<feature type="compositionally biased region" description="Polar residues" evidence="1">
    <location>
        <begin position="1076"/>
        <end position="1085"/>
    </location>
</feature>
<feature type="compositionally biased region" description="Polar residues" evidence="1">
    <location>
        <begin position="1138"/>
        <end position="1180"/>
    </location>
</feature>
<feature type="compositionally biased region" description="Polar residues" evidence="1">
    <location>
        <begin position="612"/>
        <end position="632"/>
    </location>
</feature>
<feature type="compositionally biased region" description="Polar residues" evidence="1">
    <location>
        <begin position="301"/>
        <end position="369"/>
    </location>
</feature>
<evidence type="ECO:0000259" key="2">
    <source>
        <dbReference type="PROSITE" id="PS50196"/>
    </source>
</evidence>
<name>A0A8H3EUW3_9LECA</name>
<feature type="compositionally biased region" description="Polar residues" evidence="1">
    <location>
        <begin position="67"/>
        <end position="77"/>
    </location>
</feature>
<reference evidence="3" key="1">
    <citation type="submission" date="2021-03" db="EMBL/GenBank/DDBJ databases">
        <authorList>
            <person name="Tagirdzhanova G."/>
        </authorList>
    </citation>
    <scope>NUCLEOTIDE SEQUENCE</scope>
</reference>